<evidence type="ECO:0000256" key="1">
    <source>
        <dbReference type="ARBA" id="ARBA00005253"/>
    </source>
</evidence>
<feature type="domain" description="EF-hand" evidence="4">
    <location>
        <begin position="96"/>
        <end position="131"/>
    </location>
</feature>
<dbReference type="PANTHER" id="PTHR23048">
    <property type="entry name" value="MYOSIN LIGHT CHAIN 1, 3"/>
    <property type="match status" value="1"/>
</dbReference>
<dbReference type="EMBL" id="HBIW01024939">
    <property type="protein sequence ID" value="CAE0706073.1"/>
    <property type="molecule type" value="Transcribed_RNA"/>
</dbReference>
<gene>
    <name evidence="5" type="ORF">PCAL00307_LOCUS21523</name>
</gene>
<dbReference type="GO" id="GO:0005509">
    <property type="term" value="F:calcium ion binding"/>
    <property type="evidence" value="ECO:0007669"/>
    <property type="project" value="InterPro"/>
</dbReference>
<dbReference type="PROSITE" id="PS50222">
    <property type="entry name" value="EF_HAND_2"/>
    <property type="match status" value="1"/>
</dbReference>
<dbReference type="AlphaFoldDB" id="A0A7S4A7L5"/>
<comment type="similarity">
    <text evidence="1">Belongs to the centrin family.</text>
</comment>
<evidence type="ECO:0000256" key="2">
    <source>
        <dbReference type="ARBA" id="ARBA00020786"/>
    </source>
</evidence>
<keyword evidence="3" id="KW-0677">Repeat</keyword>
<name>A0A7S4A7L5_9STRA</name>
<dbReference type="Gene3D" id="1.10.238.10">
    <property type="entry name" value="EF-hand"/>
    <property type="match status" value="2"/>
</dbReference>
<evidence type="ECO:0000259" key="4">
    <source>
        <dbReference type="PROSITE" id="PS50222"/>
    </source>
</evidence>
<dbReference type="PANTHER" id="PTHR23048:SF0">
    <property type="entry name" value="CALMODULIN LIKE 3"/>
    <property type="match status" value="1"/>
</dbReference>
<dbReference type="InterPro" id="IPR011992">
    <property type="entry name" value="EF-hand-dom_pair"/>
</dbReference>
<dbReference type="FunFam" id="1.10.238.10:FF:000178">
    <property type="entry name" value="Calmodulin-2 A"/>
    <property type="match status" value="1"/>
</dbReference>
<proteinExistence type="inferred from homology"/>
<reference evidence="5" key="1">
    <citation type="submission" date="2021-01" db="EMBL/GenBank/DDBJ databases">
        <authorList>
            <person name="Corre E."/>
            <person name="Pelletier E."/>
            <person name="Niang G."/>
            <person name="Scheremetjew M."/>
            <person name="Finn R."/>
            <person name="Kale V."/>
            <person name="Holt S."/>
            <person name="Cochrane G."/>
            <person name="Meng A."/>
            <person name="Brown T."/>
            <person name="Cohen L."/>
        </authorList>
    </citation>
    <scope>NUCLEOTIDE SEQUENCE</scope>
    <source>
        <strain evidence="5">CCMP1756</strain>
    </source>
</reference>
<protein>
    <recommendedName>
        <fullName evidence="2">Calmodulin</fullName>
    </recommendedName>
</protein>
<evidence type="ECO:0000256" key="3">
    <source>
        <dbReference type="ARBA" id="ARBA00022737"/>
    </source>
</evidence>
<organism evidence="5">
    <name type="scientific">Pelagomonas calceolata</name>
    <dbReference type="NCBI Taxonomy" id="35677"/>
    <lineage>
        <taxon>Eukaryota</taxon>
        <taxon>Sar</taxon>
        <taxon>Stramenopiles</taxon>
        <taxon>Ochrophyta</taxon>
        <taxon>Pelagophyceae</taxon>
        <taxon>Pelagomonadales</taxon>
        <taxon>Pelagomonadaceae</taxon>
        <taxon>Pelagomonas</taxon>
    </lineage>
</organism>
<dbReference type="GO" id="GO:0016460">
    <property type="term" value="C:myosin II complex"/>
    <property type="evidence" value="ECO:0007669"/>
    <property type="project" value="TreeGrafter"/>
</dbReference>
<evidence type="ECO:0000313" key="5">
    <source>
        <dbReference type="EMBL" id="CAE0706073.1"/>
    </source>
</evidence>
<dbReference type="InterPro" id="IPR002048">
    <property type="entry name" value="EF_hand_dom"/>
</dbReference>
<accession>A0A7S4A7L5</accession>
<dbReference type="InterPro" id="IPR050230">
    <property type="entry name" value="CALM/Myosin/TropC-like"/>
</dbReference>
<sequence length="190" mass="21994">MEALLRASRGETPEETPRAVVVDTGTEEMKAGFASFDRGTGFISIDEVKALCYALGLRVKRKEVRAMLAKKGKGDAENIDFREFQNLFRERVEQRTVKDSDEDVFRLLDVESKGRVNAANLTQVCQEMGEDLEEEDIREMVDETARYRAESFRLEDYRRLIRLRDKDLAEDQFIEEKLARREARRSGEFG</sequence>
<dbReference type="SUPFAM" id="SSF47473">
    <property type="entry name" value="EF-hand"/>
    <property type="match status" value="1"/>
</dbReference>